<protein>
    <submittedName>
        <fullName evidence="1">Uncharacterized protein</fullName>
    </submittedName>
</protein>
<sequence>MPSETGGSFDEKNSAKIGSTIININEEKMSNDWLQLVV</sequence>
<gene>
    <name evidence="1" type="ordered locus">DNO_1156</name>
</gene>
<dbReference type="Proteomes" id="UP000000248">
    <property type="component" value="Chromosome"/>
</dbReference>
<evidence type="ECO:0000313" key="2">
    <source>
        <dbReference type="Proteomes" id="UP000000248"/>
    </source>
</evidence>
<dbReference type="STRING" id="246195.DNO_1156"/>
<proteinExistence type="predicted"/>
<dbReference type="KEGG" id="dno:DNO_1156"/>
<dbReference type="EMBL" id="CP000513">
    <property type="protein sequence ID" value="ABQ13448.1"/>
    <property type="molecule type" value="Genomic_DNA"/>
</dbReference>
<reference evidence="1 2" key="1">
    <citation type="journal article" date="2007" name="Nat. Biotechnol.">
        <title>Genome sequence and identification of candidate vaccine antigens from the animal pathogen Dichelobacter nodosus.</title>
        <authorList>
            <person name="Myers G.S."/>
            <person name="Parker D."/>
            <person name="Al-Hasani K."/>
            <person name="Kennan R.M."/>
            <person name="Seemann T."/>
            <person name="Ren Q."/>
            <person name="Badger J.H."/>
            <person name="Selengut J.D."/>
            <person name="Deboy R.T."/>
            <person name="Tettelin H."/>
            <person name="Boyce J.D."/>
            <person name="McCarl V.P."/>
            <person name="Han X."/>
            <person name="Nelson W.C."/>
            <person name="Madupu R."/>
            <person name="Mohamoud Y."/>
            <person name="Holley T."/>
            <person name="Fedorova N."/>
            <person name="Khouri H."/>
            <person name="Bottomley S.P."/>
            <person name="Whittington R.J."/>
            <person name="Adler B."/>
            <person name="Songer J.G."/>
            <person name="Rood J.I."/>
            <person name="Paulsen I.T."/>
        </authorList>
    </citation>
    <scope>NUCLEOTIDE SEQUENCE [LARGE SCALE GENOMIC DNA]</scope>
    <source>
        <strain evidence="1 2">VCS1703A</strain>
    </source>
</reference>
<dbReference type="AlphaFoldDB" id="A5EXJ0"/>
<accession>A5EXJ0</accession>
<evidence type="ECO:0000313" key="1">
    <source>
        <dbReference type="EMBL" id="ABQ13448.1"/>
    </source>
</evidence>
<keyword evidence="2" id="KW-1185">Reference proteome</keyword>
<name>A5EXJ0_DICNV</name>
<dbReference type="HOGENOM" id="CLU_3327238_0_0_6"/>
<organism evidence="1 2">
    <name type="scientific">Dichelobacter nodosus (strain VCS1703A)</name>
    <dbReference type="NCBI Taxonomy" id="246195"/>
    <lineage>
        <taxon>Bacteria</taxon>
        <taxon>Pseudomonadati</taxon>
        <taxon>Pseudomonadota</taxon>
        <taxon>Gammaproteobacteria</taxon>
        <taxon>Cardiobacteriales</taxon>
        <taxon>Cardiobacteriaceae</taxon>
        <taxon>Dichelobacter</taxon>
    </lineage>
</organism>